<dbReference type="AlphaFoldDB" id="A0ABD5ZHC9"/>
<evidence type="ECO:0000313" key="2">
    <source>
        <dbReference type="Proteomes" id="UP001596481"/>
    </source>
</evidence>
<evidence type="ECO:0000313" key="1">
    <source>
        <dbReference type="EMBL" id="MFC7204499.1"/>
    </source>
</evidence>
<dbReference type="RefSeq" id="WP_390224251.1">
    <property type="nucleotide sequence ID" value="NZ_JBHTAA010000005.1"/>
</dbReference>
<dbReference type="Proteomes" id="UP001596481">
    <property type="component" value="Unassembled WGS sequence"/>
</dbReference>
<keyword evidence="2" id="KW-1185">Reference proteome</keyword>
<accession>A0ABD5ZHC9</accession>
<dbReference type="EMBL" id="JBHTAA010000005">
    <property type="protein sequence ID" value="MFC7204499.1"/>
    <property type="molecule type" value="Genomic_DNA"/>
</dbReference>
<name>A0ABD5ZHC9_9EURY</name>
<proteinExistence type="predicted"/>
<gene>
    <name evidence="1" type="ORF">ACFQJC_13310</name>
</gene>
<comment type="caution">
    <text evidence="1">The sequence shown here is derived from an EMBL/GenBank/DDBJ whole genome shotgun (WGS) entry which is preliminary data.</text>
</comment>
<sequence>MTLGSRNVARLRDTAAFLVVVTIAVFLIVRCRDYPSRLEPPF</sequence>
<reference evidence="1 2" key="1">
    <citation type="journal article" date="2019" name="Int. J. Syst. Evol. Microbiol.">
        <title>The Global Catalogue of Microorganisms (GCM) 10K type strain sequencing project: providing services to taxonomists for standard genome sequencing and annotation.</title>
        <authorList>
            <consortium name="The Broad Institute Genomics Platform"/>
            <consortium name="The Broad Institute Genome Sequencing Center for Infectious Disease"/>
            <person name="Wu L."/>
            <person name="Ma J."/>
        </authorList>
    </citation>
    <scope>NUCLEOTIDE SEQUENCE [LARGE SCALE GENOMIC DNA]</scope>
    <source>
        <strain evidence="1 2">DSM 29988</strain>
    </source>
</reference>
<protein>
    <submittedName>
        <fullName evidence="1">Uncharacterized protein</fullName>
    </submittedName>
</protein>
<organism evidence="1 2">
    <name type="scientific">Haloferax namakaokahaiae</name>
    <dbReference type="NCBI Taxonomy" id="1748331"/>
    <lineage>
        <taxon>Archaea</taxon>
        <taxon>Methanobacteriati</taxon>
        <taxon>Methanobacteriota</taxon>
        <taxon>Stenosarchaea group</taxon>
        <taxon>Halobacteria</taxon>
        <taxon>Halobacteriales</taxon>
        <taxon>Haloferacaceae</taxon>
        <taxon>Haloferax</taxon>
    </lineage>
</organism>